<dbReference type="InParanoid" id="W7XAP5"/>
<reference evidence="2" key="1">
    <citation type="journal article" date="2006" name="PLoS Biol.">
        <title>Macronuclear genome sequence of the ciliate Tetrahymena thermophila, a model eukaryote.</title>
        <authorList>
            <person name="Eisen J.A."/>
            <person name="Coyne R.S."/>
            <person name="Wu M."/>
            <person name="Wu D."/>
            <person name="Thiagarajan M."/>
            <person name="Wortman J.R."/>
            <person name="Badger J.H."/>
            <person name="Ren Q."/>
            <person name="Amedeo P."/>
            <person name="Jones K.M."/>
            <person name="Tallon L.J."/>
            <person name="Delcher A.L."/>
            <person name="Salzberg S.L."/>
            <person name="Silva J.C."/>
            <person name="Haas B.J."/>
            <person name="Majoros W.H."/>
            <person name="Farzad M."/>
            <person name="Carlton J.M."/>
            <person name="Smith R.K. Jr."/>
            <person name="Garg J."/>
            <person name="Pearlman R.E."/>
            <person name="Karrer K.M."/>
            <person name="Sun L."/>
            <person name="Manning G."/>
            <person name="Elde N.C."/>
            <person name="Turkewitz A.P."/>
            <person name="Asai D.J."/>
            <person name="Wilkes D.E."/>
            <person name="Wang Y."/>
            <person name="Cai H."/>
            <person name="Collins K."/>
            <person name="Stewart B.A."/>
            <person name="Lee S.R."/>
            <person name="Wilamowska K."/>
            <person name="Weinberg Z."/>
            <person name="Ruzzo W.L."/>
            <person name="Wloga D."/>
            <person name="Gaertig J."/>
            <person name="Frankel J."/>
            <person name="Tsao C.-C."/>
            <person name="Gorovsky M.A."/>
            <person name="Keeling P.J."/>
            <person name="Waller R.F."/>
            <person name="Patron N.J."/>
            <person name="Cherry J.M."/>
            <person name="Stover N.A."/>
            <person name="Krieger C.J."/>
            <person name="del Toro C."/>
            <person name="Ryder H.F."/>
            <person name="Williamson S.C."/>
            <person name="Barbeau R.A."/>
            <person name="Hamilton E.P."/>
            <person name="Orias E."/>
        </authorList>
    </citation>
    <scope>NUCLEOTIDE SEQUENCE [LARGE SCALE GENOMIC DNA]</scope>
    <source>
        <strain evidence="2">SB210</strain>
    </source>
</reference>
<dbReference type="AlphaFoldDB" id="W7XAP5"/>
<accession>W7XAP5</accession>
<dbReference type="KEGG" id="tet:TTHERM_000274690"/>
<sequence>MNKLQTIQKKISNQQINMNLLLLVQKRNINYKSICNYHNKLFKWRKLILQQILKQSNLNIKKISMNLAMKLKWLIKYQLKTTLNLSGYILYLKQIISSFQQAQQQRYLKIICSSKKQLSRGEKKKVYYPFFQFYFCFQYYCYLQQQYSLKILQLLKSELKFEIQFYLQNKKYNFCKQKLNFFILQTF</sequence>
<dbReference type="RefSeq" id="XP_012653084.1">
    <property type="nucleotide sequence ID" value="XM_012797630.1"/>
</dbReference>
<organism evidence="1 2">
    <name type="scientific">Tetrahymena thermophila (strain SB210)</name>
    <dbReference type="NCBI Taxonomy" id="312017"/>
    <lineage>
        <taxon>Eukaryota</taxon>
        <taxon>Sar</taxon>
        <taxon>Alveolata</taxon>
        <taxon>Ciliophora</taxon>
        <taxon>Intramacronucleata</taxon>
        <taxon>Oligohymenophorea</taxon>
        <taxon>Hymenostomatida</taxon>
        <taxon>Tetrahymenina</taxon>
        <taxon>Tetrahymenidae</taxon>
        <taxon>Tetrahymena</taxon>
    </lineage>
</organism>
<name>W7XAP5_TETTS</name>
<proteinExistence type="predicted"/>
<keyword evidence="2" id="KW-1185">Reference proteome</keyword>
<gene>
    <name evidence="1" type="ORF">TTHERM_000274690</name>
</gene>
<dbReference type="GeneID" id="24438139"/>
<protein>
    <submittedName>
        <fullName evidence="1">Uncharacterized protein</fullName>
    </submittedName>
</protein>
<evidence type="ECO:0000313" key="1">
    <source>
        <dbReference type="EMBL" id="EWS74407.1"/>
    </source>
</evidence>
<evidence type="ECO:0000313" key="2">
    <source>
        <dbReference type="Proteomes" id="UP000009168"/>
    </source>
</evidence>
<dbReference type="Proteomes" id="UP000009168">
    <property type="component" value="Unassembled WGS sequence"/>
</dbReference>
<dbReference type="EMBL" id="GG662703">
    <property type="protein sequence ID" value="EWS74407.1"/>
    <property type="molecule type" value="Genomic_DNA"/>
</dbReference>